<dbReference type="GO" id="GO:0006782">
    <property type="term" value="P:protoporphyrinogen IX biosynthetic process"/>
    <property type="evidence" value="ECO:0007669"/>
    <property type="project" value="UniProtKB-UniRule"/>
</dbReference>
<gene>
    <name evidence="11" type="ORF">SAMN04487960_105118</name>
</gene>
<comment type="catalytic activity">
    <reaction evidence="8 9">
        <text>hydroxymethylbilane = uroporphyrinogen III + H2O</text>
        <dbReference type="Rhea" id="RHEA:18965"/>
        <dbReference type="ChEBI" id="CHEBI:15377"/>
        <dbReference type="ChEBI" id="CHEBI:57308"/>
        <dbReference type="ChEBI" id="CHEBI:57845"/>
        <dbReference type="EC" id="4.2.1.75"/>
    </reaction>
</comment>
<name>A0A1H2XP66_9GAMM</name>
<comment type="pathway">
    <text evidence="1 9">Porphyrin-containing compound metabolism; protoporphyrin-IX biosynthesis; coproporphyrinogen-III from 5-aminolevulinate: step 3/4.</text>
</comment>
<proteinExistence type="inferred from homology"/>
<evidence type="ECO:0000256" key="5">
    <source>
        <dbReference type="ARBA" id="ARBA00023244"/>
    </source>
</evidence>
<organism evidence="11 12">
    <name type="scientific">Marinobacter mobilis</name>
    <dbReference type="NCBI Taxonomy" id="488533"/>
    <lineage>
        <taxon>Bacteria</taxon>
        <taxon>Pseudomonadati</taxon>
        <taxon>Pseudomonadota</taxon>
        <taxon>Gammaproteobacteria</taxon>
        <taxon>Pseudomonadales</taxon>
        <taxon>Marinobacteraceae</taxon>
        <taxon>Marinobacter</taxon>
    </lineage>
</organism>
<dbReference type="UniPathway" id="UPA00251">
    <property type="reaction ID" value="UER00320"/>
</dbReference>
<dbReference type="InterPro" id="IPR003754">
    <property type="entry name" value="4pyrrol_synth_uPrphyn_synth"/>
</dbReference>
<dbReference type="PANTHER" id="PTHR38042:SF1">
    <property type="entry name" value="UROPORPHYRINOGEN-III SYNTHASE, CHLOROPLASTIC"/>
    <property type="match status" value="1"/>
</dbReference>
<feature type="domain" description="Tetrapyrrole biosynthesis uroporphyrinogen III synthase" evidence="10">
    <location>
        <begin position="26"/>
        <end position="251"/>
    </location>
</feature>
<dbReference type="Gene3D" id="3.40.50.10090">
    <property type="match status" value="2"/>
</dbReference>
<dbReference type="PANTHER" id="PTHR38042">
    <property type="entry name" value="UROPORPHYRINOGEN-III SYNTHASE, CHLOROPLASTIC"/>
    <property type="match status" value="1"/>
</dbReference>
<dbReference type="InterPro" id="IPR039793">
    <property type="entry name" value="UROS/Hem4"/>
</dbReference>
<dbReference type="RefSeq" id="WP_091812820.1">
    <property type="nucleotide sequence ID" value="NZ_FNNE01000005.1"/>
</dbReference>
<dbReference type="SUPFAM" id="SSF69618">
    <property type="entry name" value="HemD-like"/>
    <property type="match status" value="1"/>
</dbReference>
<dbReference type="Pfam" id="PF02602">
    <property type="entry name" value="HEM4"/>
    <property type="match status" value="1"/>
</dbReference>
<dbReference type="OrthoDB" id="9787650at2"/>
<dbReference type="InterPro" id="IPR036108">
    <property type="entry name" value="4pyrrol_syn_uPrphyn_synt_sf"/>
</dbReference>
<comment type="similarity">
    <text evidence="2 9">Belongs to the uroporphyrinogen-III synthase family.</text>
</comment>
<dbReference type="AlphaFoldDB" id="A0A1H2XP66"/>
<keyword evidence="5 9" id="KW-0627">Porphyrin biosynthesis</keyword>
<evidence type="ECO:0000256" key="2">
    <source>
        <dbReference type="ARBA" id="ARBA00008133"/>
    </source>
</evidence>
<evidence type="ECO:0000256" key="7">
    <source>
        <dbReference type="ARBA" id="ARBA00040167"/>
    </source>
</evidence>
<evidence type="ECO:0000313" key="12">
    <source>
        <dbReference type="Proteomes" id="UP000199675"/>
    </source>
</evidence>
<protein>
    <recommendedName>
        <fullName evidence="7 9">Uroporphyrinogen-III synthase</fullName>
        <ecNumber evidence="3 9">4.2.1.75</ecNumber>
    </recommendedName>
</protein>
<dbReference type="CDD" id="cd06578">
    <property type="entry name" value="HemD"/>
    <property type="match status" value="1"/>
</dbReference>
<evidence type="ECO:0000256" key="4">
    <source>
        <dbReference type="ARBA" id="ARBA00023239"/>
    </source>
</evidence>
<dbReference type="Proteomes" id="UP000199675">
    <property type="component" value="Unassembled WGS sequence"/>
</dbReference>
<evidence type="ECO:0000313" key="11">
    <source>
        <dbReference type="EMBL" id="SDW94681.1"/>
    </source>
</evidence>
<dbReference type="STRING" id="488533.SAMN04487960_105118"/>
<evidence type="ECO:0000256" key="6">
    <source>
        <dbReference type="ARBA" id="ARBA00037589"/>
    </source>
</evidence>
<sequence length="275" mass="29952">MATPQSNLPLSGHRILVCRPEPEASRLTESLVAAGAAARALPLLERVALEETPQQRTLVQNLDQFHHVIAVSPYAARRLLEVIDTWWPQPPVGIRWYGVGAGTARALETGGLSPSWPAHGVDSEALLAMPALNQVDGERVLLVRGEEGRELLQDTLRQRGADVSTLELYRRQCPARAEQQLPSVLSSFDPEAVVLLSGETLNNFIALGQNSDHTLYQRLLVVPVARVANQARELGFRHTCIPRNLTDQGIITAVAEYFAVTAGAIPPGYADKPSK</sequence>
<dbReference type="EMBL" id="FNNE01000005">
    <property type="protein sequence ID" value="SDW94681.1"/>
    <property type="molecule type" value="Genomic_DNA"/>
</dbReference>
<dbReference type="EC" id="4.2.1.75" evidence="3 9"/>
<dbReference type="GO" id="GO:0004852">
    <property type="term" value="F:uroporphyrinogen-III synthase activity"/>
    <property type="evidence" value="ECO:0007669"/>
    <property type="project" value="UniProtKB-UniRule"/>
</dbReference>
<dbReference type="GO" id="GO:0006780">
    <property type="term" value="P:uroporphyrinogen III biosynthetic process"/>
    <property type="evidence" value="ECO:0007669"/>
    <property type="project" value="UniProtKB-UniRule"/>
</dbReference>
<evidence type="ECO:0000256" key="1">
    <source>
        <dbReference type="ARBA" id="ARBA00004772"/>
    </source>
</evidence>
<evidence type="ECO:0000259" key="10">
    <source>
        <dbReference type="Pfam" id="PF02602"/>
    </source>
</evidence>
<keyword evidence="12" id="KW-1185">Reference proteome</keyword>
<comment type="function">
    <text evidence="6 9">Catalyzes cyclization of the linear tetrapyrrole, hydroxymethylbilane, to the macrocyclic uroporphyrinogen III.</text>
</comment>
<evidence type="ECO:0000256" key="9">
    <source>
        <dbReference type="RuleBase" id="RU366031"/>
    </source>
</evidence>
<evidence type="ECO:0000256" key="8">
    <source>
        <dbReference type="ARBA" id="ARBA00048617"/>
    </source>
</evidence>
<accession>A0A1H2XP66</accession>
<reference evidence="11 12" key="1">
    <citation type="submission" date="2016-10" db="EMBL/GenBank/DDBJ databases">
        <authorList>
            <person name="de Groot N.N."/>
        </authorList>
    </citation>
    <scope>NUCLEOTIDE SEQUENCE [LARGE SCALE GENOMIC DNA]</scope>
    <source>
        <strain evidence="11 12">CGMCC 1.7059</strain>
    </source>
</reference>
<evidence type="ECO:0000256" key="3">
    <source>
        <dbReference type="ARBA" id="ARBA00013109"/>
    </source>
</evidence>
<keyword evidence="4 9" id="KW-0456">Lyase</keyword>